<proteinExistence type="predicted"/>
<sequence length="230" mass="25328">MLKTKAVVISTIILGVALTATGCGNKGNVDETKVKASESFVNIIKENKKEIGFHAELSHWGLKLPTGEKFEWTKDTSANEIDFAMVVPADQFTKAGVDVTKIDSKELVFKPAANEGGMETPNLLIKPYNLNDKKQNSNGAEDAFKRLLKVQEVPVSYDANSKSYALNLAEGYRVNWTEKLGENPSDIIFTLKAEPLIKAGLDINKISGEGWAYSKENNTLVKEFKVSENK</sequence>
<dbReference type="PROSITE" id="PS51257">
    <property type="entry name" value="PROKAR_LIPOPROTEIN"/>
    <property type="match status" value="1"/>
</dbReference>
<dbReference type="EMBL" id="JAGGLL010000005">
    <property type="protein sequence ID" value="MBP2021096.1"/>
    <property type="molecule type" value="Genomic_DNA"/>
</dbReference>
<evidence type="ECO:0000313" key="2">
    <source>
        <dbReference type="Proteomes" id="UP001519308"/>
    </source>
</evidence>
<keyword evidence="2" id="KW-1185">Reference proteome</keyword>
<name>A0ABS4K1F4_9CLOT</name>
<accession>A0ABS4K1F4</accession>
<protein>
    <recommendedName>
        <fullName evidence="3">Lipoprotein</fullName>
    </recommendedName>
</protein>
<comment type="caution">
    <text evidence="1">The sequence shown here is derived from an EMBL/GenBank/DDBJ whole genome shotgun (WGS) entry which is preliminary data.</text>
</comment>
<gene>
    <name evidence="1" type="ORF">J2Z44_000883</name>
</gene>
<evidence type="ECO:0000313" key="1">
    <source>
        <dbReference type="EMBL" id="MBP2021096.1"/>
    </source>
</evidence>
<dbReference type="RefSeq" id="WP_021282241.1">
    <property type="nucleotide sequence ID" value="NZ_JAGGLL010000005.1"/>
</dbReference>
<organism evidence="1 2">
    <name type="scientific">Clostridium punense</name>
    <dbReference type="NCBI Taxonomy" id="1054297"/>
    <lineage>
        <taxon>Bacteria</taxon>
        <taxon>Bacillati</taxon>
        <taxon>Bacillota</taxon>
        <taxon>Clostridia</taxon>
        <taxon>Eubacteriales</taxon>
        <taxon>Clostridiaceae</taxon>
        <taxon>Clostridium</taxon>
    </lineage>
</organism>
<dbReference type="Proteomes" id="UP001519308">
    <property type="component" value="Unassembled WGS sequence"/>
</dbReference>
<evidence type="ECO:0008006" key="3">
    <source>
        <dbReference type="Google" id="ProtNLM"/>
    </source>
</evidence>
<reference evidence="1 2" key="1">
    <citation type="submission" date="2021-03" db="EMBL/GenBank/DDBJ databases">
        <title>Genomic Encyclopedia of Type Strains, Phase IV (KMG-IV): sequencing the most valuable type-strain genomes for metagenomic binning, comparative biology and taxonomic classification.</title>
        <authorList>
            <person name="Goeker M."/>
        </authorList>
    </citation>
    <scope>NUCLEOTIDE SEQUENCE [LARGE SCALE GENOMIC DNA]</scope>
    <source>
        <strain evidence="1 2">DSM 28650</strain>
    </source>
</reference>